<dbReference type="Proteomes" id="UP000655410">
    <property type="component" value="Unassembled WGS sequence"/>
</dbReference>
<gene>
    <name evidence="6" type="ORF">GCM10011584_05940</name>
</gene>
<dbReference type="PROSITE" id="PS50931">
    <property type="entry name" value="HTH_LYSR"/>
    <property type="match status" value="1"/>
</dbReference>
<protein>
    <submittedName>
        <fullName evidence="6">LysR family transcriptional regulator</fullName>
    </submittedName>
</protein>
<evidence type="ECO:0000256" key="3">
    <source>
        <dbReference type="ARBA" id="ARBA00023125"/>
    </source>
</evidence>
<evidence type="ECO:0000259" key="5">
    <source>
        <dbReference type="PROSITE" id="PS50931"/>
    </source>
</evidence>
<comment type="similarity">
    <text evidence="1">Belongs to the LysR transcriptional regulatory family.</text>
</comment>
<dbReference type="SUPFAM" id="SSF53850">
    <property type="entry name" value="Periplasmic binding protein-like II"/>
    <property type="match status" value="1"/>
</dbReference>
<dbReference type="Gene3D" id="3.40.190.10">
    <property type="entry name" value="Periplasmic binding protein-like II"/>
    <property type="match status" value="2"/>
</dbReference>
<dbReference type="InterPro" id="IPR036390">
    <property type="entry name" value="WH_DNA-bd_sf"/>
</dbReference>
<evidence type="ECO:0000256" key="4">
    <source>
        <dbReference type="ARBA" id="ARBA00023163"/>
    </source>
</evidence>
<sequence>MGVLSPHVPDLRALELLVVVARAGSLSSAASELGISQQAASSRLRTMEAMVGAPLLARTRRGSHLTQTGELVVQWSSRILDAAEQLDAGIAALRSDRRGHLEVAASLTIAEYLLPGWLVAVRTQQARAGIPPTQFTMTAANSERVATLVRSGEVALGFVEGPEAPEGLQRRLVAVDELVVVVAARHPWAQRPDRTISAAMLAGTRLVSREAGSGTRVVLERALGDLRTVPPAFEMASTAAVRSAVAAGAGPAALSRYAVRDDLASGRLVAIKVTDVDLTRPMHAVWVGDHEPPPGPARDLVNWAAARGGAG</sequence>
<dbReference type="PANTHER" id="PTHR30126">
    <property type="entry name" value="HTH-TYPE TRANSCRIPTIONAL REGULATOR"/>
    <property type="match status" value="1"/>
</dbReference>
<dbReference type="SUPFAM" id="SSF46785">
    <property type="entry name" value="Winged helix' DNA-binding domain"/>
    <property type="match status" value="1"/>
</dbReference>
<keyword evidence="2" id="KW-0805">Transcription regulation</keyword>
<keyword evidence="3" id="KW-0238">DNA-binding</keyword>
<reference evidence="7" key="1">
    <citation type="journal article" date="2019" name="Int. J. Syst. Evol. Microbiol.">
        <title>The Global Catalogue of Microorganisms (GCM) 10K type strain sequencing project: providing services to taxonomists for standard genome sequencing and annotation.</title>
        <authorList>
            <consortium name="The Broad Institute Genomics Platform"/>
            <consortium name="The Broad Institute Genome Sequencing Center for Infectious Disease"/>
            <person name="Wu L."/>
            <person name="Ma J."/>
        </authorList>
    </citation>
    <scope>NUCLEOTIDE SEQUENCE [LARGE SCALE GENOMIC DNA]</scope>
    <source>
        <strain evidence="7">CGMCC 4.7371</strain>
    </source>
</reference>
<evidence type="ECO:0000256" key="2">
    <source>
        <dbReference type="ARBA" id="ARBA00023015"/>
    </source>
</evidence>
<dbReference type="PANTHER" id="PTHR30126:SF39">
    <property type="entry name" value="HTH-TYPE TRANSCRIPTIONAL REGULATOR CYSL"/>
    <property type="match status" value="1"/>
</dbReference>
<organism evidence="6 7">
    <name type="scientific">Nocardioides phosphati</name>
    <dbReference type="NCBI Taxonomy" id="1867775"/>
    <lineage>
        <taxon>Bacteria</taxon>
        <taxon>Bacillati</taxon>
        <taxon>Actinomycetota</taxon>
        <taxon>Actinomycetes</taxon>
        <taxon>Propionibacteriales</taxon>
        <taxon>Nocardioidaceae</taxon>
        <taxon>Nocardioides</taxon>
    </lineage>
</organism>
<dbReference type="Gene3D" id="1.10.10.10">
    <property type="entry name" value="Winged helix-like DNA-binding domain superfamily/Winged helix DNA-binding domain"/>
    <property type="match status" value="1"/>
</dbReference>
<proteinExistence type="inferred from homology"/>
<evidence type="ECO:0000313" key="7">
    <source>
        <dbReference type="Proteomes" id="UP000655410"/>
    </source>
</evidence>
<accession>A0ABQ2N6W9</accession>
<feature type="domain" description="HTH lysR-type" evidence="5">
    <location>
        <begin position="9"/>
        <end position="66"/>
    </location>
</feature>
<dbReference type="InterPro" id="IPR000847">
    <property type="entry name" value="LysR_HTH_N"/>
</dbReference>
<dbReference type="Pfam" id="PF03466">
    <property type="entry name" value="LysR_substrate"/>
    <property type="match status" value="1"/>
</dbReference>
<dbReference type="Pfam" id="PF00126">
    <property type="entry name" value="HTH_1"/>
    <property type="match status" value="1"/>
</dbReference>
<name>A0ABQ2N6W9_9ACTN</name>
<dbReference type="InterPro" id="IPR005119">
    <property type="entry name" value="LysR_subst-bd"/>
</dbReference>
<dbReference type="EMBL" id="BMNI01000001">
    <property type="protein sequence ID" value="GGO85600.1"/>
    <property type="molecule type" value="Genomic_DNA"/>
</dbReference>
<evidence type="ECO:0000256" key="1">
    <source>
        <dbReference type="ARBA" id="ARBA00009437"/>
    </source>
</evidence>
<evidence type="ECO:0000313" key="6">
    <source>
        <dbReference type="EMBL" id="GGO85600.1"/>
    </source>
</evidence>
<comment type="caution">
    <text evidence="6">The sequence shown here is derived from an EMBL/GenBank/DDBJ whole genome shotgun (WGS) entry which is preliminary data.</text>
</comment>
<dbReference type="InterPro" id="IPR036388">
    <property type="entry name" value="WH-like_DNA-bd_sf"/>
</dbReference>
<keyword evidence="7" id="KW-1185">Reference proteome</keyword>
<keyword evidence="4" id="KW-0804">Transcription</keyword>